<dbReference type="Proteomes" id="UP000253772">
    <property type="component" value="Chromosome c2"/>
</dbReference>
<evidence type="ECO:0000313" key="2">
    <source>
        <dbReference type="Proteomes" id="UP000253772"/>
    </source>
</evidence>
<organism evidence="1 2">
    <name type="scientific">Cupriavidus metallidurans</name>
    <dbReference type="NCBI Taxonomy" id="119219"/>
    <lineage>
        <taxon>Bacteria</taxon>
        <taxon>Pseudomonadati</taxon>
        <taxon>Pseudomonadota</taxon>
        <taxon>Betaproteobacteria</taxon>
        <taxon>Burkholderiales</taxon>
        <taxon>Burkholderiaceae</taxon>
        <taxon>Cupriavidus</taxon>
    </lineage>
</organism>
<accession>A0A2L0X6S7</accession>
<evidence type="ECO:0000313" key="1">
    <source>
        <dbReference type="EMBL" id="QBP13443.1"/>
    </source>
</evidence>
<name>A0A2L0X6S7_9BURK</name>
<gene>
    <name evidence="1" type="ORF">DDF84_027910</name>
</gene>
<dbReference type="OrthoDB" id="8855563at2"/>
<sequence length="193" mass="21313">MDITLWPIPMTAQRREPPMEPGLACDWGGRRGPARSGQSTTTTTLHTIRSLVLKGIHRTMQRHTLYAYVDGTDLDDVAVAIERELVALADSSGWVASRPIVVNQKSMHAGSRPDDLPDWDLGVNLTLPEPEFEPTDWFADIERVVARLAQLHSKFGRDFVIGIADNASGVADDLFHIESETTDLGKLRMLIGA</sequence>
<dbReference type="EMBL" id="CP037901">
    <property type="protein sequence ID" value="QBP13443.1"/>
    <property type="molecule type" value="Genomic_DNA"/>
</dbReference>
<protein>
    <submittedName>
        <fullName evidence="1">Uncharacterized protein</fullName>
    </submittedName>
</protein>
<reference evidence="1 2" key="1">
    <citation type="submission" date="2019-03" db="EMBL/GenBank/DDBJ databases">
        <title>Comparative insights into the high quality Complete genome sequence of highly metal resistant Cupriavidus metallidurans strain BS1 isolated from a gold-copper mine.</title>
        <authorList>
            <person name="Mazhar H.S."/>
            <person name="Rensing C."/>
        </authorList>
    </citation>
    <scope>NUCLEOTIDE SEQUENCE [LARGE SCALE GENOMIC DNA]</scope>
    <source>
        <strain evidence="1 2">BS1</strain>
    </source>
</reference>
<dbReference type="AlphaFoldDB" id="A0A2L0X6S7"/>
<proteinExistence type="predicted"/>